<dbReference type="EMBL" id="RZNY01000044">
    <property type="protein sequence ID" value="RUT39496.1"/>
    <property type="molecule type" value="Genomic_DNA"/>
</dbReference>
<protein>
    <recommendedName>
        <fullName evidence="4">Metal-dependent hydrolase</fullName>
    </recommendedName>
</protein>
<organism evidence="2 3">
    <name type="scientific">Paenibacillus anaericanus</name>
    <dbReference type="NCBI Taxonomy" id="170367"/>
    <lineage>
        <taxon>Bacteria</taxon>
        <taxon>Bacillati</taxon>
        <taxon>Bacillota</taxon>
        <taxon>Bacilli</taxon>
        <taxon>Bacillales</taxon>
        <taxon>Paenibacillaceae</taxon>
        <taxon>Paenibacillus</taxon>
    </lineage>
</organism>
<keyword evidence="1" id="KW-0472">Membrane</keyword>
<name>A0A433XXB8_9BACL</name>
<dbReference type="PANTHER" id="PTHR35531:SF1">
    <property type="entry name" value="INNER MEMBRANE PROTEIN YBCI-RELATED"/>
    <property type="match status" value="1"/>
</dbReference>
<evidence type="ECO:0008006" key="4">
    <source>
        <dbReference type="Google" id="ProtNLM"/>
    </source>
</evidence>
<feature type="transmembrane region" description="Helical" evidence="1">
    <location>
        <begin position="145"/>
        <end position="171"/>
    </location>
</feature>
<feature type="transmembrane region" description="Helical" evidence="1">
    <location>
        <begin position="26"/>
        <end position="45"/>
    </location>
</feature>
<feature type="transmembrane region" description="Helical" evidence="1">
    <location>
        <begin position="73"/>
        <end position="90"/>
    </location>
</feature>
<dbReference type="OrthoDB" id="5459053at2"/>
<dbReference type="InterPro" id="IPR007404">
    <property type="entry name" value="YdjM-like"/>
</dbReference>
<keyword evidence="1" id="KW-1133">Transmembrane helix</keyword>
<keyword evidence="1" id="KW-0812">Transmembrane</keyword>
<gene>
    <name evidence="2" type="ORF">EJP82_26050</name>
</gene>
<dbReference type="Pfam" id="PF04307">
    <property type="entry name" value="YdjM"/>
    <property type="match status" value="1"/>
</dbReference>
<sequence>MNGKVHGSAGICLSGYLLVQYPPDSFVVATASIVGGAFFALLCDIDHRRSSLSLQPGMNILSKFISVLFKHRGFTHSLFAVALIFFYLRYSHFKPIIIWTWVGTFLSHIILDMFNEEGVQLFWPLPYRIALLPNLLSVSSQPYSIIQNILFIVFQTLGTIFCLHALFTLCLQVGELKFLGDIWYHFIVPYLTLILGGI</sequence>
<dbReference type="PANTHER" id="PTHR35531">
    <property type="entry name" value="INNER MEMBRANE PROTEIN YBCI-RELATED"/>
    <property type="match status" value="1"/>
</dbReference>
<reference evidence="2 3" key="1">
    <citation type="submission" date="2018-12" db="EMBL/GenBank/DDBJ databases">
        <authorList>
            <person name="Sun L."/>
            <person name="Chen Z."/>
        </authorList>
    </citation>
    <scope>NUCLEOTIDE SEQUENCE [LARGE SCALE GENOMIC DNA]</scope>
    <source>
        <strain evidence="2 3">DSM 15890</strain>
    </source>
</reference>
<accession>A0A433XXB8</accession>
<dbReference type="AlphaFoldDB" id="A0A433XXB8"/>
<evidence type="ECO:0000313" key="2">
    <source>
        <dbReference type="EMBL" id="RUT39496.1"/>
    </source>
</evidence>
<evidence type="ECO:0000256" key="1">
    <source>
        <dbReference type="SAM" id="Phobius"/>
    </source>
</evidence>
<dbReference type="RefSeq" id="WP_127194985.1">
    <property type="nucleotide sequence ID" value="NZ_RZNY01000044.1"/>
</dbReference>
<comment type="caution">
    <text evidence="2">The sequence shown here is derived from an EMBL/GenBank/DDBJ whole genome shotgun (WGS) entry which is preliminary data.</text>
</comment>
<keyword evidence="3" id="KW-1185">Reference proteome</keyword>
<evidence type="ECO:0000313" key="3">
    <source>
        <dbReference type="Proteomes" id="UP000279446"/>
    </source>
</evidence>
<proteinExistence type="predicted"/>
<dbReference type="Proteomes" id="UP000279446">
    <property type="component" value="Unassembled WGS sequence"/>
</dbReference>